<evidence type="ECO:0000259" key="1">
    <source>
        <dbReference type="SMART" id="SM00507"/>
    </source>
</evidence>
<dbReference type="SMART" id="SM00507">
    <property type="entry name" value="HNHc"/>
    <property type="match status" value="1"/>
</dbReference>
<sequence length="90" mass="10270">MNKRKKNDDKLYKITRPQAIERDSIDGYPCCVICGAPATEVHHILPRGRGGTSELNNLACLCRYCHENLAHGVFAKETQRKLEERNRTLC</sequence>
<accession>A0A8S5SLI0</accession>
<dbReference type="Pfam" id="PF01844">
    <property type="entry name" value="HNH"/>
    <property type="match status" value="1"/>
</dbReference>
<dbReference type="GO" id="GO:0003676">
    <property type="term" value="F:nucleic acid binding"/>
    <property type="evidence" value="ECO:0007669"/>
    <property type="project" value="InterPro"/>
</dbReference>
<organism evidence="2">
    <name type="scientific">Podoviridae sp. ctf5T2</name>
    <dbReference type="NCBI Taxonomy" id="2827743"/>
    <lineage>
        <taxon>Viruses</taxon>
        <taxon>Duplodnaviria</taxon>
        <taxon>Heunggongvirae</taxon>
        <taxon>Uroviricota</taxon>
        <taxon>Caudoviricetes</taxon>
    </lineage>
</organism>
<dbReference type="InterPro" id="IPR003615">
    <property type="entry name" value="HNH_nuc"/>
</dbReference>
<dbReference type="GO" id="GO:0004519">
    <property type="term" value="F:endonuclease activity"/>
    <property type="evidence" value="ECO:0007669"/>
    <property type="project" value="InterPro"/>
</dbReference>
<evidence type="ECO:0000313" key="2">
    <source>
        <dbReference type="EMBL" id="DAF51822.1"/>
    </source>
</evidence>
<dbReference type="InterPro" id="IPR002711">
    <property type="entry name" value="HNH"/>
</dbReference>
<protein>
    <submittedName>
        <fullName evidence="2">HNHc</fullName>
    </submittedName>
</protein>
<dbReference type="EMBL" id="BK032623">
    <property type="protein sequence ID" value="DAF51822.1"/>
    <property type="molecule type" value="Genomic_DNA"/>
</dbReference>
<dbReference type="CDD" id="cd00085">
    <property type="entry name" value="HNHc"/>
    <property type="match status" value="1"/>
</dbReference>
<reference evidence="2" key="1">
    <citation type="journal article" date="2021" name="Proc. Natl. Acad. Sci. U.S.A.">
        <title>A Catalog of Tens of Thousands of Viruses from Human Metagenomes Reveals Hidden Associations with Chronic Diseases.</title>
        <authorList>
            <person name="Tisza M.J."/>
            <person name="Buck C.B."/>
        </authorList>
    </citation>
    <scope>NUCLEOTIDE SEQUENCE</scope>
    <source>
        <strain evidence="2">Ctf5T2</strain>
    </source>
</reference>
<feature type="domain" description="HNH nuclease" evidence="1">
    <location>
        <begin position="19"/>
        <end position="67"/>
    </location>
</feature>
<dbReference type="Gene3D" id="1.10.30.50">
    <property type="match status" value="1"/>
</dbReference>
<proteinExistence type="predicted"/>
<dbReference type="GO" id="GO:0008270">
    <property type="term" value="F:zinc ion binding"/>
    <property type="evidence" value="ECO:0007669"/>
    <property type="project" value="InterPro"/>
</dbReference>
<name>A0A8S5SLI0_9CAUD</name>